<reference evidence="3 4" key="1">
    <citation type="submission" date="2015-04" db="EMBL/GenBank/DDBJ databases">
        <title>Lasius niger genome sequencing.</title>
        <authorList>
            <person name="Konorov E.A."/>
            <person name="Nikitin M.A."/>
            <person name="Kirill M.V."/>
            <person name="Chang P."/>
        </authorList>
    </citation>
    <scope>NUCLEOTIDE SEQUENCE [LARGE SCALE GENOMIC DNA]</scope>
    <source>
        <tissue evidence="3">Whole</tissue>
    </source>
</reference>
<dbReference type="GO" id="GO:0003676">
    <property type="term" value="F:nucleic acid binding"/>
    <property type="evidence" value="ECO:0007669"/>
    <property type="project" value="InterPro"/>
</dbReference>
<evidence type="ECO:0000313" key="4">
    <source>
        <dbReference type="Proteomes" id="UP000036403"/>
    </source>
</evidence>
<dbReference type="InterPro" id="IPR041588">
    <property type="entry name" value="Integrase_H2C2"/>
</dbReference>
<sequence length="1700" mass="189537">MSTFGSIVEKQHHLFGLIARAYHNAKKLGGEKLTKVALETRLHTLEANWDKFQGNHDKVLCVMTDDLRHHPYFKDDLYTQCEEAFYDSKTSLVEDIEKVTTSKDDNHEYNQRHSHSGSCRSLPKISLPKFSGDYHDWPSFRDLFDSMVGSNRDISSVEKLHYLRAQTTGEAARYLANIPVTAANFARAWKALTSRYENRRILVTTYLDKIFALKPLAQKSSSDLKILLSTVKESLGALNSLGAPTDQWDILIVYVVTRRLDAHTLEAWELEQGTSNELATFDELELFLEGRIRALETVQSRSTQSNTAAASHYISACSEFAGKSLGERQEFVTKKNLCFNCLGSHRLAECRTLKRCRHCKGQHHSLLHREVASSTAALATADSPTTSSASSSSTPSSAVVHSHHAAIQVNRPQVLLATACMTLVAARGEDVKVRALLDQGSEVSLIQESLVQLLRLPRSRASVPIVSVGSQKVGSTRGVVSLRLRSFINPSFEVDVTAFILPRVTGRIPAQRVASTSWSHLVDLPLADPDFAVPGSIDVILGADVYGSLLCGDIRRGPSDAPIAQETSFGWIISGPTGSSASAFHPTSYTIRANDGVDLNEIVQRFWLQEEVSTSSISPFTPDELECENHFRDTHSRDRTGRYVVRLPFRSSHAPLGESRSAALRLLTTVQSRILRNPSFGDLYIGFMKEYETLGHMRRASPADSAVYLPHHGVLRASSTTTKLRVVFNGSARTTSGSALNDCLHAGPKLQHDLDAVLLRWRTHAFVFAADIIKMYRQILVHQKDQDFQRILWSESGEPHDFKLTTVTYGLTCAPYLALRVIQQLASDEEKTFPQAAEILRRETYVDDILSGADTPHEAQRKALQLVQLLRAGGFELQKWAANDASIISSFAKSDDHSLSRDLPNEARTLGLTWHPNADVFKFHVSQSDHPRPITKRSALSRIAQVFDPLGWLAPVTIVGKIFIQQLWKTQVGWDDPLPPSLAGEWVTFDEQLKHVSALSIPRWICTSPSVSGMELHGFSDASQDALGAVLYLRSFHDYADANIILLAAKSKVAPVKRQTIPRLELSAAVLLARLLARIRDILEFKHVPVHLWTDSTISLAWIKGHPSTWKEFVGNRVTAVQELAPDARWHHVAGTDNPADCLSRGLTPQQLQHHRLWWHGPSWLKGPSVGWPSGGPPLDQSADLEQRTQKPALVNLVSAPSDCWDLIHRFSQLQSLLRTTAWLMRATARFRGRECPSSSTLTADEILRARTFWLKETQRTYFGGTLELCAQGTALPRSHPLLKLAPFVDYEGILRVGGRLKNSSLDADTKHPAILPRDSSFSRLLISEIHKQTLHGGVQLVLATLRQQFWILGGRSPVSAFIRRCVRCARYRATTAKEMMGSLPASRVTPTRPFLNSGVDYAGPFSLRTWRGRAGRTYKGYLIVFICFATSAVHLELATDYSTQGFLAAYRRFTGRRGRCNTLISDCGTNFVGADAELRRMFSSASKEAADLAHILAADGTTWRFNPPSAPHFGGKWEAAVKSTKFHLRRILGDSILTYEEFNTLLVQIEAVLNSRPLCALSDDPADVIALTPAHFLVGESLTTIPEPSVVETPISRLSRWQLIRHMLERFWHRWSTEYLQRLQTRTKWHQSSNPISIGSLVLVSDERFPPSKWPLARVTEIHPGNDGKIRVVTVRTAASTFKRPIVKLCPLPIEATNL</sequence>
<dbReference type="PANTHER" id="PTHR47331">
    <property type="entry name" value="PHD-TYPE DOMAIN-CONTAINING PROTEIN"/>
    <property type="match status" value="1"/>
</dbReference>
<dbReference type="CDD" id="cd01644">
    <property type="entry name" value="RT_pepA17"/>
    <property type="match status" value="1"/>
</dbReference>
<gene>
    <name evidence="3" type="ORF">RF55_11021</name>
</gene>
<evidence type="ECO:0000313" key="3">
    <source>
        <dbReference type="EMBL" id="KMQ89359.1"/>
    </source>
</evidence>
<dbReference type="SUPFAM" id="SSF53098">
    <property type="entry name" value="Ribonuclease H-like"/>
    <property type="match status" value="1"/>
</dbReference>
<dbReference type="InterPro" id="IPR043502">
    <property type="entry name" value="DNA/RNA_pol_sf"/>
</dbReference>
<dbReference type="Gene3D" id="3.30.420.10">
    <property type="entry name" value="Ribonuclease H-like superfamily/Ribonuclease H"/>
    <property type="match status" value="1"/>
</dbReference>
<proteinExistence type="predicted"/>
<dbReference type="Pfam" id="PF03564">
    <property type="entry name" value="DUF1759"/>
    <property type="match status" value="1"/>
</dbReference>
<name>A0A0J7KGI8_LASNI</name>
<dbReference type="InterPro" id="IPR036397">
    <property type="entry name" value="RNaseH_sf"/>
</dbReference>
<dbReference type="GO" id="GO:0071897">
    <property type="term" value="P:DNA biosynthetic process"/>
    <property type="evidence" value="ECO:0007669"/>
    <property type="project" value="UniProtKB-ARBA"/>
</dbReference>
<dbReference type="Proteomes" id="UP000036403">
    <property type="component" value="Unassembled WGS sequence"/>
</dbReference>
<dbReference type="STRING" id="67767.A0A0J7KGI8"/>
<dbReference type="InterPro" id="IPR040676">
    <property type="entry name" value="DUF5641"/>
</dbReference>
<dbReference type="InterPro" id="IPR012337">
    <property type="entry name" value="RNaseH-like_sf"/>
</dbReference>
<dbReference type="OrthoDB" id="7674978at2759"/>
<dbReference type="GO" id="GO:0015074">
    <property type="term" value="P:DNA integration"/>
    <property type="evidence" value="ECO:0007669"/>
    <property type="project" value="InterPro"/>
</dbReference>
<keyword evidence="4" id="KW-1185">Reference proteome</keyword>
<dbReference type="PANTHER" id="PTHR47331:SF1">
    <property type="entry name" value="GAG-LIKE PROTEIN"/>
    <property type="match status" value="1"/>
</dbReference>
<dbReference type="SUPFAM" id="SSF56672">
    <property type="entry name" value="DNA/RNA polymerases"/>
    <property type="match status" value="1"/>
</dbReference>
<dbReference type="InterPro" id="IPR005312">
    <property type="entry name" value="DUF1759"/>
</dbReference>
<dbReference type="InterPro" id="IPR008042">
    <property type="entry name" value="Retrotrans_Pao"/>
</dbReference>
<dbReference type="EMBL" id="LBMM01007859">
    <property type="protein sequence ID" value="KMQ89359.1"/>
    <property type="molecule type" value="Genomic_DNA"/>
</dbReference>
<feature type="domain" description="Integrase catalytic" evidence="2">
    <location>
        <begin position="1390"/>
        <end position="1582"/>
    </location>
</feature>
<dbReference type="CDD" id="cd00303">
    <property type="entry name" value="retropepsin_like"/>
    <property type="match status" value="1"/>
</dbReference>
<dbReference type="InterPro" id="IPR043128">
    <property type="entry name" value="Rev_trsase/Diguanyl_cyclase"/>
</dbReference>
<dbReference type="Pfam" id="PF05380">
    <property type="entry name" value="Peptidase_A17"/>
    <property type="match status" value="1"/>
</dbReference>
<dbReference type="PaxDb" id="67767-A0A0J7KGI8"/>
<organism evidence="3 4">
    <name type="scientific">Lasius niger</name>
    <name type="common">Black garden ant</name>
    <dbReference type="NCBI Taxonomy" id="67767"/>
    <lineage>
        <taxon>Eukaryota</taxon>
        <taxon>Metazoa</taxon>
        <taxon>Ecdysozoa</taxon>
        <taxon>Arthropoda</taxon>
        <taxon>Hexapoda</taxon>
        <taxon>Insecta</taxon>
        <taxon>Pterygota</taxon>
        <taxon>Neoptera</taxon>
        <taxon>Endopterygota</taxon>
        <taxon>Hymenoptera</taxon>
        <taxon>Apocrita</taxon>
        <taxon>Aculeata</taxon>
        <taxon>Formicoidea</taxon>
        <taxon>Formicidae</taxon>
        <taxon>Formicinae</taxon>
        <taxon>Lasius</taxon>
        <taxon>Lasius</taxon>
    </lineage>
</organism>
<dbReference type="GO" id="GO:0042575">
    <property type="term" value="C:DNA polymerase complex"/>
    <property type="evidence" value="ECO:0007669"/>
    <property type="project" value="UniProtKB-ARBA"/>
</dbReference>
<dbReference type="Gene3D" id="1.10.340.70">
    <property type="match status" value="1"/>
</dbReference>
<protein>
    <submittedName>
        <fullName evidence="3">Gag-pol polyprotein</fullName>
    </submittedName>
</protein>
<dbReference type="Pfam" id="PF18701">
    <property type="entry name" value="DUF5641"/>
    <property type="match status" value="1"/>
</dbReference>
<dbReference type="InterPro" id="IPR001584">
    <property type="entry name" value="Integrase_cat-core"/>
</dbReference>
<dbReference type="PROSITE" id="PS50994">
    <property type="entry name" value="INTEGRASE"/>
    <property type="match status" value="1"/>
</dbReference>
<evidence type="ECO:0000256" key="1">
    <source>
        <dbReference type="SAM" id="MobiDB-lite"/>
    </source>
</evidence>
<feature type="region of interest" description="Disordered" evidence="1">
    <location>
        <begin position="377"/>
        <end position="397"/>
    </location>
</feature>
<evidence type="ECO:0000259" key="2">
    <source>
        <dbReference type="PROSITE" id="PS50994"/>
    </source>
</evidence>
<dbReference type="Gene3D" id="3.10.10.10">
    <property type="entry name" value="HIV Type 1 Reverse Transcriptase, subunit A, domain 1"/>
    <property type="match status" value="1"/>
</dbReference>
<comment type="caution">
    <text evidence="3">The sequence shown here is derived from an EMBL/GenBank/DDBJ whole genome shotgun (WGS) entry which is preliminary data.</text>
</comment>
<dbReference type="Pfam" id="PF17921">
    <property type="entry name" value="Integrase_H2C2"/>
    <property type="match status" value="1"/>
</dbReference>
<accession>A0A0J7KGI8</accession>
<dbReference type="Gene3D" id="3.30.70.270">
    <property type="match status" value="1"/>
</dbReference>